<reference evidence="6" key="2">
    <citation type="submission" date="2023-06" db="EMBL/GenBank/DDBJ databases">
        <authorList>
            <person name="Ma L."/>
            <person name="Liu K.-W."/>
            <person name="Li Z."/>
            <person name="Hsiao Y.-Y."/>
            <person name="Qi Y."/>
            <person name="Fu T."/>
            <person name="Tang G."/>
            <person name="Zhang D."/>
            <person name="Sun W.-H."/>
            <person name="Liu D.-K."/>
            <person name="Li Y."/>
            <person name="Chen G.-Z."/>
            <person name="Liu X.-D."/>
            <person name="Liao X.-Y."/>
            <person name="Jiang Y.-T."/>
            <person name="Yu X."/>
            <person name="Hao Y."/>
            <person name="Huang J."/>
            <person name="Zhao X.-W."/>
            <person name="Ke S."/>
            <person name="Chen Y.-Y."/>
            <person name="Wu W.-L."/>
            <person name="Hsu J.-L."/>
            <person name="Lin Y.-F."/>
            <person name="Huang M.-D."/>
            <person name="Li C.-Y."/>
            <person name="Huang L."/>
            <person name="Wang Z.-W."/>
            <person name="Zhao X."/>
            <person name="Zhong W.-Y."/>
            <person name="Peng D.-H."/>
            <person name="Ahmad S."/>
            <person name="Lan S."/>
            <person name="Zhang J.-S."/>
            <person name="Tsai W.-C."/>
            <person name="Van De Peer Y."/>
            <person name="Liu Z.-J."/>
        </authorList>
    </citation>
    <scope>NUCLEOTIDE SEQUENCE</scope>
    <source>
        <strain evidence="6">CP</strain>
        <tissue evidence="6">Leaves</tissue>
    </source>
</reference>
<dbReference type="EMBL" id="JAUJYO010000001">
    <property type="protein sequence ID" value="KAK1327030.1"/>
    <property type="molecule type" value="Genomic_DNA"/>
</dbReference>
<accession>A0AAV9FTZ5</accession>
<feature type="region of interest" description="Disordered" evidence="4">
    <location>
        <begin position="1"/>
        <end position="37"/>
    </location>
</feature>
<evidence type="ECO:0000256" key="2">
    <source>
        <dbReference type="ARBA" id="ARBA00022771"/>
    </source>
</evidence>
<organism evidence="6 7">
    <name type="scientific">Acorus calamus</name>
    <name type="common">Sweet flag</name>
    <dbReference type="NCBI Taxonomy" id="4465"/>
    <lineage>
        <taxon>Eukaryota</taxon>
        <taxon>Viridiplantae</taxon>
        <taxon>Streptophyta</taxon>
        <taxon>Embryophyta</taxon>
        <taxon>Tracheophyta</taxon>
        <taxon>Spermatophyta</taxon>
        <taxon>Magnoliopsida</taxon>
        <taxon>Liliopsida</taxon>
        <taxon>Acoraceae</taxon>
        <taxon>Acorus</taxon>
    </lineage>
</organism>
<evidence type="ECO:0000259" key="5">
    <source>
        <dbReference type="Pfam" id="PF02892"/>
    </source>
</evidence>
<dbReference type="InterPro" id="IPR003656">
    <property type="entry name" value="Znf_BED"/>
</dbReference>
<evidence type="ECO:0000256" key="4">
    <source>
        <dbReference type="SAM" id="MobiDB-lite"/>
    </source>
</evidence>
<dbReference type="Proteomes" id="UP001180020">
    <property type="component" value="Unassembled WGS sequence"/>
</dbReference>
<evidence type="ECO:0000256" key="3">
    <source>
        <dbReference type="ARBA" id="ARBA00022833"/>
    </source>
</evidence>
<name>A0AAV9FTZ5_ACOCL</name>
<evidence type="ECO:0000313" key="7">
    <source>
        <dbReference type="Proteomes" id="UP001180020"/>
    </source>
</evidence>
<keyword evidence="2" id="KW-0863">Zinc-finger</keyword>
<keyword evidence="3" id="KW-0862">Zinc</keyword>
<dbReference type="Pfam" id="PF02892">
    <property type="entry name" value="zf-BED"/>
    <property type="match status" value="1"/>
</dbReference>
<comment type="caution">
    <text evidence="6">The sequence shown here is derived from an EMBL/GenBank/DDBJ whole genome shotgun (WGS) entry which is preliminary data.</text>
</comment>
<sequence length="99" mass="10585">MADSSADNAFRADDENPSVGSPAVDEVGTSKPKRKSSAAWDTFDKISVQDPTKPAGYFKTVAKCRFCGKELTANSCSGTSHLIAAECTVKLLDLNFNHN</sequence>
<keyword evidence="7" id="KW-1185">Reference proteome</keyword>
<keyword evidence="1" id="KW-0479">Metal-binding</keyword>
<evidence type="ECO:0000313" key="6">
    <source>
        <dbReference type="EMBL" id="KAK1327030.1"/>
    </source>
</evidence>
<reference evidence="6" key="1">
    <citation type="journal article" date="2023" name="Nat. Commun.">
        <title>Diploid and tetraploid genomes of Acorus and the evolution of monocots.</title>
        <authorList>
            <person name="Ma L."/>
            <person name="Liu K.W."/>
            <person name="Li Z."/>
            <person name="Hsiao Y.Y."/>
            <person name="Qi Y."/>
            <person name="Fu T."/>
            <person name="Tang G.D."/>
            <person name="Zhang D."/>
            <person name="Sun W.H."/>
            <person name="Liu D.K."/>
            <person name="Li Y."/>
            <person name="Chen G.Z."/>
            <person name="Liu X.D."/>
            <person name="Liao X.Y."/>
            <person name="Jiang Y.T."/>
            <person name="Yu X."/>
            <person name="Hao Y."/>
            <person name="Huang J."/>
            <person name="Zhao X.W."/>
            <person name="Ke S."/>
            <person name="Chen Y.Y."/>
            <person name="Wu W.L."/>
            <person name="Hsu J.L."/>
            <person name="Lin Y.F."/>
            <person name="Huang M.D."/>
            <person name="Li C.Y."/>
            <person name="Huang L."/>
            <person name="Wang Z.W."/>
            <person name="Zhao X."/>
            <person name="Zhong W.Y."/>
            <person name="Peng D.H."/>
            <person name="Ahmad S."/>
            <person name="Lan S."/>
            <person name="Zhang J.S."/>
            <person name="Tsai W.C."/>
            <person name="Van de Peer Y."/>
            <person name="Liu Z.J."/>
        </authorList>
    </citation>
    <scope>NUCLEOTIDE SEQUENCE</scope>
    <source>
        <strain evidence="6">CP</strain>
    </source>
</reference>
<proteinExistence type="predicted"/>
<feature type="domain" description="BED-type" evidence="5">
    <location>
        <begin position="39"/>
        <end position="83"/>
    </location>
</feature>
<dbReference type="AlphaFoldDB" id="A0AAV9FTZ5"/>
<protein>
    <recommendedName>
        <fullName evidence="5">BED-type domain-containing protein</fullName>
    </recommendedName>
</protein>
<gene>
    <name evidence="6" type="ORF">QJS10_CPA01g00445</name>
</gene>
<dbReference type="GO" id="GO:0003677">
    <property type="term" value="F:DNA binding"/>
    <property type="evidence" value="ECO:0007669"/>
    <property type="project" value="InterPro"/>
</dbReference>
<dbReference type="SMART" id="SM00614">
    <property type="entry name" value="ZnF_BED"/>
    <property type="match status" value="1"/>
</dbReference>
<dbReference type="GO" id="GO:0008270">
    <property type="term" value="F:zinc ion binding"/>
    <property type="evidence" value="ECO:0007669"/>
    <property type="project" value="UniProtKB-KW"/>
</dbReference>
<evidence type="ECO:0000256" key="1">
    <source>
        <dbReference type="ARBA" id="ARBA00022723"/>
    </source>
</evidence>